<dbReference type="NCBIfam" id="TIGR02876">
    <property type="entry name" value="spore_yqfD"/>
    <property type="match status" value="1"/>
</dbReference>
<dbReference type="Pfam" id="PF06898">
    <property type="entry name" value="YqfD"/>
    <property type="match status" value="1"/>
</dbReference>
<keyword evidence="1" id="KW-0812">Transmembrane</keyword>
<dbReference type="Proteomes" id="UP001596044">
    <property type="component" value="Unassembled WGS sequence"/>
</dbReference>
<feature type="transmembrane region" description="Helical" evidence="1">
    <location>
        <begin position="91"/>
        <end position="111"/>
    </location>
</feature>
<evidence type="ECO:0000313" key="3">
    <source>
        <dbReference type="Proteomes" id="UP001596044"/>
    </source>
</evidence>
<keyword evidence="3" id="KW-1185">Reference proteome</keyword>
<accession>A0ABW0KA35</accession>
<evidence type="ECO:0000256" key="1">
    <source>
        <dbReference type="SAM" id="Phobius"/>
    </source>
</evidence>
<keyword evidence="1" id="KW-1133">Transmembrane helix</keyword>
<comment type="caution">
    <text evidence="2">The sequence shown here is derived from an EMBL/GenBank/DDBJ whole genome shotgun (WGS) entry which is preliminary data.</text>
</comment>
<organism evidence="2 3">
    <name type="scientific">Paenibacillus aestuarii</name>
    <dbReference type="NCBI Taxonomy" id="516965"/>
    <lineage>
        <taxon>Bacteria</taxon>
        <taxon>Bacillati</taxon>
        <taxon>Bacillota</taxon>
        <taxon>Bacilli</taxon>
        <taxon>Bacillales</taxon>
        <taxon>Paenibacillaceae</taxon>
        <taxon>Paenibacillus</taxon>
    </lineage>
</organism>
<dbReference type="RefSeq" id="WP_270885536.1">
    <property type="nucleotide sequence ID" value="NZ_JAQFVF010000089.1"/>
</dbReference>
<evidence type="ECO:0000313" key="2">
    <source>
        <dbReference type="EMBL" id="MFC5450243.1"/>
    </source>
</evidence>
<dbReference type="EMBL" id="JBHSMJ010000025">
    <property type="protein sequence ID" value="MFC5450243.1"/>
    <property type="molecule type" value="Genomic_DNA"/>
</dbReference>
<keyword evidence="1" id="KW-0472">Membrane</keyword>
<dbReference type="InterPro" id="IPR010690">
    <property type="entry name" value="YqfD"/>
</dbReference>
<name>A0ABW0KA35_9BACL</name>
<proteinExistence type="predicted"/>
<gene>
    <name evidence="2" type="primary">yqfD</name>
    <name evidence="2" type="ORF">ACFPOG_18500</name>
</gene>
<sequence>MKQSIFIARLRGYVRIELRGKGCEEMINPMMEKGFSIWDIKPVGEDKLELYMMLRDFFRLRPLLKRTGCRVHVLTRHGLPFFMERLGRRKIFLGGIAAFVIALYLLTSLVWQVSVEGNDRISDSTILQAAEKQGIHTFQWKFRLKKSEELSRDIQAMLPDAAWVGVEIRGTHITIKVVEATLPDRKPLMNPRNLVATKNALVTEIQSVKGRPMVKPNTYVRKGDVLISGVIGDEAHNQVVVASGTVRGIVWYTSKIEAPLTTSYKTYTGQTASRNYIVFGSRALKITGYGKPQFAQSEVIPERTTLQWRSFTLPIGWLHEKVMEVNLVEEALDEATAKKTGIEQARAELLKAAGPNSRLTGEKILHEKTENGKVYMEVHFEVEENIAEEQPIVTQGE</sequence>
<reference evidence="3" key="1">
    <citation type="journal article" date="2019" name="Int. J. Syst. Evol. Microbiol.">
        <title>The Global Catalogue of Microorganisms (GCM) 10K type strain sequencing project: providing services to taxonomists for standard genome sequencing and annotation.</title>
        <authorList>
            <consortium name="The Broad Institute Genomics Platform"/>
            <consortium name="The Broad Institute Genome Sequencing Center for Infectious Disease"/>
            <person name="Wu L."/>
            <person name="Ma J."/>
        </authorList>
    </citation>
    <scope>NUCLEOTIDE SEQUENCE [LARGE SCALE GENOMIC DNA]</scope>
    <source>
        <strain evidence="3">KACC 11904</strain>
    </source>
</reference>
<protein>
    <submittedName>
        <fullName evidence="2">Sporulation protein YqfD</fullName>
    </submittedName>
</protein>
<dbReference type="PIRSF" id="PIRSF029895">
    <property type="entry name" value="SpoIV"/>
    <property type="match status" value="1"/>
</dbReference>